<proteinExistence type="predicted"/>
<evidence type="ECO:0000313" key="3">
    <source>
        <dbReference type="Proteomes" id="UP001444661"/>
    </source>
</evidence>
<dbReference type="PANTHER" id="PTHR10622:SF10">
    <property type="entry name" value="HET DOMAIN-CONTAINING PROTEIN"/>
    <property type="match status" value="1"/>
</dbReference>
<dbReference type="EMBL" id="JAQQWK010000011">
    <property type="protein sequence ID" value="KAK8024470.1"/>
    <property type="molecule type" value="Genomic_DNA"/>
</dbReference>
<comment type="caution">
    <text evidence="2">The sequence shown here is derived from an EMBL/GenBank/DDBJ whole genome shotgun (WGS) entry which is preliminary data.</text>
</comment>
<keyword evidence="3" id="KW-1185">Reference proteome</keyword>
<organism evidence="2 3">
    <name type="scientific">Apiospora rasikravindrae</name>
    <dbReference type="NCBI Taxonomy" id="990691"/>
    <lineage>
        <taxon>Eukaryota</taxon>
        <taxon>Fungi</taxon>
        <taxon>Dikarya</taxon>
        <taxon>Ascomycota</taxon>
        <taxon>Pezizomycotina</taxon>
        <taxon>Sordariomycetes</taxon>
        <taxon>Xylariomycetidae</taxon>
        <taxon>Amphisphaeriales</taxon>
        <taxon>Apiosporaceae</taxon>
        <taxon>Apiospora</taxon>
    </lineage>
</organism>
<dbReference type="Proteomes" id="UP001444661">
    <property type="component" value="Unassembled WGS sequence"/>
</dbReference>
<protein>
    <submittedName>
        <fullName evidence="2">Heterokaryon incompatibility protein-domain-containing protein</fullName>
    </submittedName>
</protein>
<gene>
    <name evidence="2" type="ORF">PG993_012536</name>
</gene>
<feature type="domain" description="Heterokaryon incompatibility" evidence="1">
    <location>
        <begin position="23"/>
        <end position="126"/>
    </location>
</feature>
<sequence>MWLLNSATSQLKNFISDEDVPDYAILSHTWGEGEVTFQHWQAAYSFDAQFSAFPQDWKERNHDSLHHMCLYGKIAMCQKMALRDGIEWVWVDTCCIGKQSSAELSEAINSMYRWYKKSRVCYAHLRDVQCLEEAKDLRWFQRGWTLQERWSRVNRKTAAADD</sequence>
<evidence type="ECO:0000313" key="2">
    <source>
        <dbReference type="EMBL" id="KAK8024470.1"/>
    </source>
</evidence>
<dbReference type="PANTHER" id="PTHR10622">
    <property type="entry name" value="HET DOMAIN-CONTAINING PROTEIN"/>
    <property type="match status" value="1"/>
</dbReference>
<name>A0ABR1S453_9PEZI</name>
<evidence type="ECO:0000259" key="1">
    <source>
        <dbReference type="Pfam" id="PF06985"/>
    </source>
</evidence>
<dbReference type="InterPro" id="IPR010730">
    <property type="entry name" value="HET"/>
</dbReference>
<reference evidence="2 3" key="1">
    <citation type="submission" date="2023-01" db="EMBL/GenBank/DDBJ databases">
        <title>Analysis of 21 Apiospora genomes using comparative genomics revels a genus with tremendous synthesis potential of carbohydrate active enzymes and secondary metabolites.</title>
        <authorList>
            <person name="Sorensen T."/>
        </authorList>
    </citation>
    <scope>NUCLEOTIDE SEQUENCE [LARGE SCALE GENOMIC DNA]</scope>
    <source>
        <strain evidence="2 3">CBS 33761</strain>
    </source>
</reference>
<accession>A0ABR1S453</accession>
<dbReference type="Pfam" id="PF06985">
    <property type="entry name" value="HET"/>
    <property type="match status" value="1"/>
</dbReference>